<protein>
    <submittedName>
        <fullName evidence="1">Uncharacterized protein</fullName>
    </submittedName>
</protein>
<name>A0A2U3JYM6_9FIRM</name>
<dbReference type="Proteomes" id="UP000238916">
    <property type="component" value="Unassembled WGS sequence"/>
</dbReference>
<accession>A0A2U3JYM6</accession>
<organism evidence="1 2">
    <name type="scientific">Candidatus Desulfosporosinus infrequens</name>
    <dbReference type="NCBI Taxonomy" id="2043169"/>
    <lineage>
        <taxon>Bacteria</taxon>
        <taxon>Bacillati</taxon>
        <taxon>Bacillota</taxon>
        <taxon>Clostridia</taxon>
        <taxon>Eubacteriales</taxon>
        <taxon>Desulfitobacteriaceae</taxon>
        <taxon>Desulfosporosinus</taxon>
    </lineage>
</organism>
<sequence length="216" mass="24377">MGCVSAKKIIIKLNSSQKCLKTNVEDMVPILAVEVLAKRKITDCFSDRDLETILNVGLNAISSIIAGKFQEEFSYQGDLVYKSISIEQIVDSVLAIIIAENERIESELLLKSFRSGFSTAIQEGETEEEKLALFVQEFCFHLLYFLILESTIEALHDVYPEVSMRNLEKLIRDSARRIVNINLIEDIQKLITGQINVSNLVSIFKDNAIKVKVGEF</sequence>
<evidence type="ECO:0000313" key="2">
    <source>
        <dbReference type="Proteomes" id="UP000238916"/>
    </source>
</evidence>
<proteinExistence type="predicted"/>
<dbReference type="EMBL" id="OMOF01000015">
    <property type="protein sequence ID" value="SPF32471.1"/>
    <property type="molecule type" value="Genomic_DNA"/>
</dbReference>
<reference evidence="2" key="1">
    <citation type="submission" date="2018-02" db="EMBL/GenBank/DDBJ databases">
        <authorList>
            <person name="Hausmann B."/>
        </authorList>
    </citation>
    <scope>NUCLEOTIDE SEQUENCE [LARGE SCALE GENOMIC DNA]</scope>
    <source>
        <strain evidence="2">Peat soil MAG SbF1</strain>
    </source>
</reference>
<evidence type="ECO:0000313" key="1">
    <source>
        <dbReference type="EMBL" id="SPF32471.1"/>
    </source>
</evidence>
<dbReference type="AlphaFoldDB" id="A0A2U3JYM6"/>
<gene>
    <name evidence="1" type="ORF">SBF1_1110037</name>
</gene>